<reference evidence="13" key="1">
    <citation type="submission" date="2016-10" db="EMBL/GenBank/DDBJ databases">
        <authorList>
            <person name="See-Too W.S."/>
        </authorList>
    </citation>
    <scope>NUCLEOTIDE SEQUENCE [LARGE SCALE GENOMIC DNA]</scope>
    <source>
        <strain evidence="13">DSM 23997</strain>
    </source>
</reference>
<evidence type="ECO:0000256" key="6">
    <source>
        <dbReference type="ARBA" id="ARBA00023122"/>
    </source>
</evidence>
<evidence type="ECO:0000256" key="9">
    <source>
        <dbReference type="PROSITE-ProRule" id="PRU01193"/>
    </source>
</evidence>
<feature type="transmembrane region" description="Helical" evidence="10">
    <location>
        <begin position="99"/>
        <end position="120"/>
    </location>
</feature>
<proteinExistence type="predicted"/>
<dbReference type="AlphaFoldDB" id="A0A1C7EB91"/>
<keyword evidence="7 9" id="KW-0472">Membrane</keyword>
<evidence type="ECO:0000256" key="7">
    <source>
        <dbReference type="ARBA" id="ARBA00023136"/>
    </source>
</evidence>
<dbReference type="KEGG" id="ppla:BBI15_12635"/>
<protein>
    <submittedName>
        <fullName evidence="13">Hemolysin</fullName>
    </submittedName>
</protein>
<gene>
    <name evidence="13" type="ORF">BBI15_12635</name>
</gene>
<dbReference type="RefSeq" id="WP_068871418.1">
    <property type="nucleotide sequence ID" value="NZ_CP016539.2"/>
</dbReference>
<feature type="transmembrane region" description="Helical" evidence="10">
    <location>
        <begin position="58"/>
        <end position="78"/>
    </location>
</feature>
<dbReference type="CDD" id="cd04590">
    <property type="entry name" value="CBS_pair_CorC_HlyC_assoc"/>
    <property type="match status" value="1"/>
</dbReference>
<evidence type="ECO:0000313" key="14">
    <source>
        <dbReference type="Proteomes" id="UP000092650"/>
    </source>
</evidence>
<keyword evidence="4" id="KW-0677">Repeat</keyword>
<evidence type="ECO:0000259" key="12">
    <source>
        <dbReference type="PROSITE" id="PS51846"/>
    </source>
</evidence>
<keyword evidence="14" id="KW-1185">Reference proteome</keyword>
<dbReference type="InterPro" id="IPR051676">
    <property type="entry name" value="UPF0053_domain"/>
</dbReference>
<comment type="subcellular location">
    <subcellularLocation>
        <location evidence="1">Cell membrane</location>
        <topology evidence="1">Multi-pass membrane protein</topology>
    </subcellularLocation>
</comment>
<evidence type="ECO:0000256" key="10">
    <source>
        <dbReference type="SAM" id="Phobius"/>
    </source>
</evidence>
<evidence type="ECO:0000256" key="1">
    <source>
        <dbReference type="ARBA" id="ARBA00004651"/>
    </source>
</evidence>
<dbReference type="SUPFAM" id="SSF54631">
    <property type="entry name" value="CBS-domain pair"/>
    <property type="match status" value="1"/>
</dbReference>
<organism evidence="13 14">
    <name type="scientific">Planococcus plakortidis</name>
    <dbReference type="NCBI Taxonomy" id="1038856"/>
    <lineage>
        <taxon>Bacteria</taxon>
        <taxon>Bacillati</taxon>
        <taxon>Bacillota</taxon>
        <taxon>Bacilli</taxon>
        <taxon>Bacillales</taxon>
        <taxon>Caryophanaceae</taxon>
        <taxon>Planococcus</taxon>
    </lineage>
</organism>
<evidence type="ECO:0000256" key="3">
    <source>
        <dbReference type="ARBA" id="ARBA00022692"/>
    </source>
</evidence>
<dbReference type="Pfam" id="PF00571">
    <property type="entry name" value="CBS"/>
    <property type="match status" value="2"/>
</dbReference>
<keyword evidence="3 9" id="KW-0812">Transmembrane</keyword>
<dbReference type="PANTHER" id="PTHR43099">
    <property type="entry name" value="UPF0053 PROTEIN YRKA"/>
    <property type="match status" value="1"/>
</dbReference>
<evidence type="ECO:0000256" key="4">
    <source>
        <dbReference type="ARBA" id="ARBA00022737"/>
    </source>
</evidence>
<feature type="domain" description="CBS" evidence="11">
    <location>
        <begin position="287"/>
        <end position="343"/>
    </location>
</feature>
<dbReference type="InterPro" id="IPR000644">
    <property type="entry name" value="CBS_dom"/>
</dbReference>
<dbReference type="Proteomes" id="UP000092650">
    <property type="component" value="Chromosome"/>
</dbReference>
<accession>A0A1C7EB91</accession>
<feature type="domain" description="CBS" evidence="11">
    <location>
        <begin position="221"/>
        <end position="281"/>
    </location>
</feature>
<sequence>MMGWALGVLIALIFANALFAASEIALISLNDYKIKKMAESGNKKARLIDSMLSQPSQFLATIQIGITLAGFLASAFAADSFADELSLYVQGTNLPLSPGVVQITSLIFITLLLSYFTLVFGELVPKRLALQKPEPIAMALIYPLRVLAVLTSPFVTILSWSTNAVIRLFGIDPHQPVAEETEEEIRLMLEAGKEKGTIEDMEQFIITRAFEFNDKAVEDIMVHRTDIIAISADDSLEDIVRLVTLHPYTKFPVYQGDADRMIGTVYLKDLFRYRENPPQPPFDVRQLMRAPHFVFEKREIDEVFLEMQKSHNHLAIVLDEYGGTAGLITLEDLLEELVGDIQSEDKPSV</sequence>
<dbReference type="PANTHER" id="PTHR43099:SF5">
    <property type="entry name" value="HLYC_CORC FAMILY TRANSPORTER"/>
    <property type="match status" value="1"/>
</dbReference>
<feature type="domain" description="CNNM transmembrane" evidence="12">
    <location>
        <begin position="1"/>
        <end position="202"/>
    </location>
</feature>
<dbReference type="PROSITE" id="PS51846">
    <property type="entry name" value="CNNM"/>
    <property type="match status" value="1"/>
</dbReference>
<dbReference type="EMBL" id="CP016539">
    <property type="protein sequence ID" value="ANU20966.1"/>
    <property type="molecule type" value="Genomic_DNA"/>
</dbReference>
<dbReference type="PROSITE" id="PS51371">
    <property type="entry name" value="CBS"/>
    <property type="match status" value="2"/>
</dbReference>
<evidence type="ECO:0000256" key="8">
    <source>
        <dbReference type="PROSITE-ProRule" id="PRU00703"/>
    </source>
</evidence>
<evidence type="ECO:0000259" key="11">
    <source>
        <dbReference type="PROSITE" id="PS51371"/>
    </source>
</evidence>
<dbReference type="GO" id="GO:0005886">
    <property type="term" value="C:plasma membrane"/>
    <property type="evidence" value="ECO:0007669"/>
    <property type="project" value="UniProtKB-SubCell"/>
</dbReference>
<evidence type="ECO:0000256" key="5">
    <source>
        <dbReference type="ARBA" id="ARBA00022989"/>
    </source>
</evidence>
<dbReference type="Pfam" id="PF01595">
    <property type="entry name" value="CNNM"/>
    <property type="match status" value="1"/>
</dbReference>
<dbReference type="FunFam" id="3.10.580.10:FF:000002">
    <property type="entry name" value="Magnesium/cobalt efflux protein CorC"/>
    <property type="match status" value="1"/>
</dbReference>
<dbReference type="InterPro" id="IPR046342">
    <property type="entry name" value="CBS_dom_sf"/>
</dbReference>
<keyword evidence="6 8" id="KW-0129">CBS domain</keyword>
<dbReference type="OrthoDB" id="9798188at2"/>
<evidence type="ECO:0000256" key="2">
    <source>
        <dbReference type="ARBA" id="ARBA00022475"/>
    </source>
</evidence>
<dbReference type="InterPro" id="IPR002550">
    <property type="entry name" value="CNNM"/>
</dbReference>
<dbReference type="Gene3D" id="3.10.580.10">
    <property type="entry name" value="CBS-domain"/>
    <property type="match status" value="1"/>
</dbReference>
<name>A0A1C7EB91_9BACL</name>
<keyword evidence="5 9" id="KW-1133">Transmembrane helix</keyword>
<dbReference type="InterPro" id="IPR044751">
    <property type="entry name" value="Ion_transp-like_CBS"/>
</dbReference>
<feature type="transmembrane region" description="Helical" evidence="10">
    <location>
        <begin position="140"/>
        <end position="160"/>
    </location>
</feature>
<evidence type="ECO:0000313" key="13">
    <source>
        <dbReference type="EMBL" id="ANU20966.1"/>
    </source>
</evidence>
<keyword evidence="2" id="KW-1003">Cell membrane</keyword>